<protein>
    <submittedName>
        <fullName evidence="1">Uncharacterized protein</fullName>
    </submittedName>
</protein>
<feature type="non-terminal residue" evidence="1">
    <location>
        <position position="1"/>
    </location>
</feature>
<reference evidence="1" key="1">
    <citation type="submission" date="2019-01" db="EMBL/GenBank/DDBJ databases">
        <title>Draft genome sequences of three monokaryotic isolates of the white-rot basidiomycete fungus Dichomitus squalens.</title>
        <authorList>
            <consortium name="DOE Joint Genome Institute"/>
            <person name="Lopez S.C."/>
            <person name="Andreopoulos B."/>
            <person name="Pangilinan J."/>
            <person name="Lipzen A."/>
            <person name="Riley R."/>
            <person name="Ahrendt S."/>
            <person name="Ng V."/>
            <person name="Barry K."/>
            <person name="Daum C."/>
            <person name="Grigoriev I.V."/>
            <person name="Hilden K.S."/>
            <person name="Makela M.R."/>
            <person name="de Vries R.P."/>
        </authorList>
    </citation>
    <scope>NUCLEOTIDE SEQUENCE [LARGE SCALE GENOMIC DNA]</scope>
    <source>
        <strain evidence="1">OM18370.1</strain>
    </source>
</reference>
<dbReference type="EMBL" id="ML143423">
    <property type="protein sequence ID" value="TBU28236.1"/>
    <property type="molecule type" value="Genomic_DNA"/>
</dbReference>
<name>A0A4Q9MQ26_9APHY</name>
<gene>
    <name evidence="1" type="ORF">BD311DRAFT_608360</name>
</gene>
<sequence length="65" mass="6968">LVRSGYVNAADSPYNFTVDGDGRLKAADKVPTRSVPITATGPAIPARTILALVPRAPYSKWWGIQ</sequence>
<feature type="non-terminal residue" evidence="1">
    <location>
        <position position="65"/>
    </location>
</feature>
<evidence type="ECO:0000313" key="1">
    <source>
        <dbReference type="EMBL" id="TBU28236.1"/>
    </source>
</evidence>
<organism evidence="1">
    <name type="scientific">Dichomitus squalens</name>
    <dbReference type="NCBI Taxonomy" id="114155"/>
    <lineage>
        <taxon>Eukaryota</taxon>
        <taxon>Fungi</taxon>
        <taxon>Dikarya</taxon>
        <taxon>Basidiomycota</taxon>
        <taxon>Agaricomycotina</taxon>
        <taxon>Agaricomycetes</taxon>
        <taxon>Polyporales</taxon>
        <taxon>Polyporaceae</taxon>
        <taxon>Dichomitus</taxon>
    </lineage>
</organism>
<proteinExistence type="predicted"/>
<dbReference type="Proteomes" id="UP000292957">
    <property type="component" value="Unassembled WGS sequence"/>
</dbReference>
<dbReference type="AlphaFoldDB" id="A0A4Q9MQ26"/>
<accession>A0A4Q9MQ26</accession>